<accession>A0ABU1SB15</accession>
<feature type="chain" id="PRO_5046628637" description="DUF6993 domain-containing protein" evidence="1">
    <location>
        <begin position="24"/>
        <end position="165"/>
    </location>
</feature>
<keyword evidence="1" id="KW-0732">Signal</keyword>
<organism evidence="3 4">
    <name type="scientific">Microbacterium resistens</name>
    <dbReference type="NCBI Taxonomy" id="156977"/>
    <lineage>
        <taxon>Bacteria</taxon>
        <taxon>Bacillati</taxon>
        <taxon>Actinomycetota</taxon>
        <taxon>Actinomycetes</taxon>
        <taxon>Micrococcales</taxon>
        <taxon>Microbacteriaceae</taxon>
        <taxon>Microbacterium</taxon>
    </lineage>
</organism>
<comment type="caution">
    <text evidence="3">The sequence shown here is derived from an EMBL/GenBank/DDBJ whole genome shotgun (WGS) entry which is preliminary data.</text>
</comment>
<name>A0ABU1SB15_9MICO</name>
<dbReference type="PROSITE" id="PS51257">
    <property type="entry name" value="PROKAR_LIPOPROTEIN"/>
    <property type="match status" value="1"/>
</dbReference>
<protein>
    <recommendedName>
        <fullName evidence="2">DUF6993 domain-containing protein</fullName>
    </recommendedName>
</protein>
<feature type="domain" description="DUF6993" evidence="2">
    <location>
        <begin position="75"/>
        <end position="158"/>
    </location>
</feature>
<evidence type="ECO:0000259" key="2">
    <source>
        <dbReference type="Pfam" id="PF22504"/>
    </source>
</evidence>
<gene>
    <name evidence="3" type="ORF">J2Y69_000647</name>
</gene>
<evidence type="ECO:0000256" key="1">
    <source>
        <dbReference type="SAM" id="SignalP"/>
    </source>
</evidence>
<dbReference type="Proteomes" id="UP001259347">
    <property type="component" value="Unassembled WGS sequence"/>
</dbReference>
<reference evidence="3 4" key="1">
    <citation type="submission" date="2023-07" db="EMBL/GenBank/DDBJ databases">
        <title>Sorghum-associated microbial communities from plants grown in Nebraska, USA.</title>
        <authorList>
            <person name="Schachtman D."/>
        </authorList>
    </citation>
    <scope>NUCLEOTIDE SEQUENCE [LARGE SCALE GENOMIC DNA]</scope>
    <source>
        <strain evidence="3 4">2980</strain>
    </source>
</reference>
<feature type="signal peptide" evidence="1">
    <location>
        <begin position="1"/>
        <end position="23"/>
    </location>
</feature>
<proteinExistence type="predicted"/>
<evidence type="ECO:0000313" key="3">
    <source>
        <dbReference type="EMBL" id="MDR6866062.1"/>
    </source>
</evidence>
<dbReference type="EMBL" id="JAVDUM010000002">
    <property type="protein sequence ID" value="MDR6866062.1"/>
    <property type="molecule type" value="Genomic_DNA"/>
</dbReference>
<keyword evidence="4" id="KW-1185">Reference proteome</keyword>
<sequence>MLRSNRPSAPGRPVRLTAGMAFAAAMLLLAGCTPGGGGTKTPTPTPTAGEVVEAPALKPEGTAEDNLPFFSAVVAQVWATEQRTSSLAYVDALTTAGFARADMQATYDVSTVDNPAESMQFSVRWGTDKCLIGQVGPSTGEPVATVMPQLAEGRCLIGGTMPLDG</sequence>
<dbReference type="InterPro" id="IPR054262">
    <property type="entry name" value="DUF6993"/>
</dbReference>
<evidence type="ECO:0000313" key="4">
    <source>
        <dbReference type="Proteomes" id="UP001259347"/>
    </source>
</evidence>
<dbReference type="RefSeq" id="WP_310017480.1">
    <property type="nucleotide sequence ID" value="NZ_JAVDUM010000002.1"/>
</dbReference>
<dbReference type="Pfam" id="PF22504">
    <property type="entry name" value="DUF6993"/>
    <property type="match status" value="1"/>
</dbReference>